<feature type="domain" description="RNA polymerase sigma-70 region 2" evidence="7">
    <location>
        <begin position="23"/>
        <end position="84"/>
    </location>
</feature>
<dbReference type="NCBIfam" id="TIGR02937">
    <property type="entry name" value="sigma70-ECF"/>
    <property type="match status" value="1"/>
</dbReference>
<dbReference type="AlphaFoldDB" id="A0A9D2HET8"/>
<feature type="compositionally biased region" description="Acidic residues" evidence="6">
    <location>
        <begin position="565"/>
        <end position="583"/>
    </location>
</feature>
<feature type="region of interest" description="Disordered" evidence="6">
    <location>
        <begin position="348"/>
        <end position="379"/>
    </location>
</feature>
<dbReference type="InterPro" id="IPR036388">
    <property type="entry name" value="WH-like_DNA-bd_sf"/>
</dbReference>
<dbReference type="GO" id="GO:0003677">
    <property type="term" value="F:DNA binding"/>
    <property type="evidence" value="ECO:0007669"/>
    <property type="project" value="UniProtKB-KW"/>
</dbReference>
<evidence type="ECO:0000256" key="6">
    <source>
        <dbReference type="SAM" id="MobiDB-lite"/>
    </source>
</evidence>
<dbReference type="InterPro" id="IPR013325">
    <property type="entry name" value="RNA_pol_sigma_r2"/>
</dbReference>
<proteinExistence type="inferred from homology"/>
<keyword evidence="5" id="KW-0804">Transcription</keyword>
<gene>
    <name evidence="9" type="ORF">IAA07_01535</name>
</gene>
<evidence type="ECO:0000256" key="5">
    <source>
        <dbReference type="ARBA" id="ARBA00023163"/>
    </source>
</evidence>
<dbReference type="InterPro" id="IPR013324">
    <property type="entry name" value="RNA_pol_sigma_r3/r4-like"/>
</dbReference>
<protein>
    <submittedName>
        <fullName evidence="9">Sigma-70 family RNA polymerase sigma factor</fullName>
    </submittedName>
</protein>
<dbReference type="EMBL" id="DWZA01000015">
    <property type="protein sequence ID" value="HJA70245.1"/>
    <property type="molecule type" value="Genomic_DNA"/>
</dbReference>
<dbReference type="SUPFAM" id="SSF88946">
    <property type="entry name" value="Sigma2 domain of RNA polymerase sigma factors"/>
    <property type="match status" value="1"/>
</dbReference>
<dbReference type="Pfam" id="PF04542">
    <property type="entry name" value="Sigma70_r2"/>
    <property type="match status" value="1"/>
</dbReference>
<dbReference type="Gene3D" id="1.10.1740.10">
    <property type="match status" value="1"/>
</dbReference>
<sequence length="771" mass="82580">MNELMNAVKELKGGSAAAFQLVYEQTRTVALAVIRKYCDNPSDHEDILQETYLKVYKYIGQLDDDEKIQPWINRIAANTAVRYNMKKKPMMFSELADEEGNIPDFEDESGRFSPEIITGRQALSQIVDEILNTLPEDQRTALWMVYGQKITIREMAENLGISENTIKSRLFQGRKKLMERKSDFRKLGVELTIIPISAIISCAFEDTVYAAAAEAALAGAGAAAGYGAYKAGQGIGAGAAGQSAAGAGNMGMASASAGNAGAAVSSAGNAGAAAYGAGNAGAAASAGAGSAGMAASGAAGTGAAAAASGAAAAGVSIGVKAAAVVVGAAVITGGGFMAGHAVSAWQNRAETEEAYEEEAETPAAAKEETAAETEAADPYDNEVNRQAVASYRDALENNSIFFPSSGYGEETLFSVVDVNMDGVYEVYAYVPGQSSAETSAYFLYYADGLAWQPVTWGYFGAIPEDGTFICTRAQMGINVEIYSWDGRSLELTDSYNYISSEGYYTEPGRDPETERRLEEKTELLLEDAFVPESLPVNEENLDEYLSGIGKASKEDSWYASADAQGYEEDGSGSESSEDLEGQEESGLSETGSSDETEAETADAAGTFSLNDEIQFIRDTYSYTNSHLSEYRKEKGYESISVSSDTLEECDTYYDAQGNLVKMVIPASASSSGIAMEVYHLNPALGRTAEWDYLDYTAVFIYSWDSAGNEYRIYLKEGNVIRYIGPDGAVRDYPDGINLMDFNSDITDGPIWQILCDAMPGWWMAYESSGEW</sequence>
<evidence type="ECO:0000259" key="7">
    <source>
        <dbReference type="Pfam" id="PF04542"/>
    </source>
</evidence>
<organism evidence="9 10">
    <name type="scientific">Candidatus Lachnoclostridium stercoravium</name>
    <dbReference type="NCBI Taxonomy" id="2838633"/>
    <lineage>
        <taxon>Bacteria</taxon>
        <taxon>Bacillati</taxon>
        <taxon>Bacillota</taxon>
        <taxon>Clostridia</taxon>
        <taxon>Lachnospirales</taxon>
        <taxon>Lachnospiraceae</taxon>
    </lineage>
</organism>
<name>A0A9D2HET8_9FIRM</name>
<evidence type="ECO:0000256" key="2">
    <source>
        <dbReference type="ARBA" id="ARBA00023015"/>
    </source>
</evidence>
<dbReference type="InterPro" id="IPR014284">
    <property type="entry name" value="RNA_pol_sigma-70_dom"/>
</dbReference>
<accession>A0A9D2HET8</accession>
<evidence type="ECO:0000313" key="10">
    <source>
        <dbReference type="Proteomes" id="UP000823900"/>
    </source>
</evidence>
<dbReference type="Pfam" id="PF08281">
    <property type="entry name" value="Sigma70_r4_2"/>
    <property type="match status" value="1"/>
</dbReference>
<dbReference type="InterPro" id="IPR013249">
    <property type="entry name" value="RNA_pol_sigma70_r4_t2"/>
</dbReference>
<keyword evidence="2" id="KW-0805">Transcription regulation</keyword>
<dbReference type="GO" id="GO:0016987">
    <property type="term" value="F:sigma factor activity"/>
    <property type="evidence" value="ECO:0007669"/>
    <property type="project" value="UniProtKB-KW"/>
</dbReference>
<feature type="domain" description="RNA polymerase sigma factor 70 region 4 type 2" evidence="8">
    <location>
        <begin position="125"/>
        <end position="177"/>
    </location>
</feature>
<evidence type="ECO:0000259" key="8">
    <source>
        <dbReference type="Pfam" id="PF08281"/>
    </source>
</evidence>
<feature type="region of interest" description="Disordered" evidence="6">
    <location>
        <begin position="563"/>
        <end position="604"/>
    </location>
</feature>
<dbReference type="InterPro" id="IPR007627">
    <property type="entry name" value="RNA_pol_sigma70_r2"/>
</dbReference>
<evidence type="ECO:0000256" key="4">
    <source>
        <dbReference type="ARBA" id="ARBA00023125"/>
    </source>
</evidence>
<evidence type="ECO:0000256" key="1">
    <source>
        <dbReference type="ARBA" id="ARBA00010641"/>
    </source>
</evidence>
<evidence type="ECO:0000313" key="9">
    <source>
        <dbReference type="EMBL" id="HJA70245.1"/>
    </source>
</evidence>
<dbReference type="Proteomes" id="UP000823900">
    <property type="component" value="Unassembled WGS sequence"/>
</dbReference>
<keyword evidence="4" id="KW-0238">DNA-binding</keyword>
<comment type="caution">
    <text evidence="9">The sequence shown here is derived from an EMBL/GenBank/DDBJ whole genome shotgun (WGS) entry which is preliminary data.</text>
</comment>
<dbReference type="PANTHER" id="PTHR43133">
    <property type="entry name" value="RNA POLYMERASE ECF-TYPE SIGMA FACTO"/>
    <property type="match status" value="1"/>
</dbReference>
<dbReference type="GO" id="GO:0006352">
    <property type="term" value="P:DNA-templated transcription initiation"/>
    <property type="evidence" value="ECO:0007669"/>
    <property type="project" value="InterPro"/>
</dbReference>
<feature type="compositionally biased region" description="Acidic residues" evidence="6">
    <location>
        <begin position="370"/>
        <end position="379"/>
    </location>
</feature>
<reference evidence="9" key="2">
    <citation type="submission" date="2021-04" db="EMBL/GenBank/DDBJ databases">
        <authorList>
            <person name="Gilroy R."/>
        </authorList>
    </citation>
    <scope>NUCLEOTIDE SEQUENCE</scope>
    <source>
        <strain evidence="9">CHK178-16964</strain>
    </source>
</reference>
<evidence type="ECO:0000256" key="3">
    <source>
        <dbReference type="ARBA" id="ARBA00023082"/>
    </source>
</evidence>
<dbReference type="Gene3D" id="1.10.10.10">
    <property type="entry name" value="Winged helix-like DNA-binding domain superfamily/Winged helix DNA-binding domain"/>
    <property type="match status" value="1"/>
</dbReference>
<dbReference type="CDD" id="cd06171">
    <property type="entry name" value="Sigma70_r4"/>
    <property type="match status" value="1"/>
</dbReference>
<dbReference type="SUPFAM" id="SSF88659">
    <property type="entry name" value="Sigma3 and sigma4 domains of RNA polymerase sigma factors"/>
    <property type="match status" value="1"/>
</dbReference>
<reference evidence="9" key="1">
    <citation type="journal article" date="2021" name="PeerJ">
        <title>Extensive microbial diversity within the chicken gut microbiome revealed by metagenomics and culture.</title>
        <authorList>
            <person name="Gilroy R."/>
            <person name="Ravi A."/>
            <person name="Getino M."/>
            <person name="Pursley I."/>
            <person name="Horton D.L."/>
            <person name="Alikhan N.F."/>
            <person name="Baker D."/>
            <person name="Gharbi K."/>
            <person name="Hall N."/>
            <person name="Watson M."/>
            <person name="Adriaenssens E.M."/>
            <person name="Foster-Nyarko E."/>
            <person name="Jarju S."/>
            <person name="Secka A."/>
            <person name="Antonio M."/>
            <person name="Oren A."/>
            <person name="Chaudhuri R.R."/>
            <person name="La Ragione R."/>
            <person name="Hildebrand F."/>
            <person name="Pallen M.J."/>
        </authorList>
    </citation>
    <scope>NUCLEOTIDE SEQUENCE</scope>
    <source>
        <strain evidence="9">CHK178-16964</strain>
    </source>
</reference>
<keyword evidence="3" id="KW-0731">Sigma factor</keyword>
<comment type="similarity">
    <text evidence="1">Belongs to the sigma-70 factor family. ECF subfamily.</text>
</comment>
<dbReference type="PANTHER" id="PTHR43133:SF8">
    <property type="entry name" value="RNA POLYMERASE SIGMA FACTOR HI_1459-RELATED"/>
    <property type="match status" value="1"/>
</dbReference>
<dbReference type="InterPro" id="IPR039425">
    <property type="entry name" value="RNA_pol_sigma-70-like"/>
</dbReference>